<evidence type="ECO:0000259" key="6">
    <source>
        <dbReference type="Pfam" id="PF23914"/>
    </source>
</evidence>
<dbReference type="PANTHER" id="PTHR47870">
    <property type="entry name" value="CYTOCHROME C-TYPE BIOGENESIS PROTEIN CCMH"/>
    <property type="match status" value="1"/>
</dbReference>
<dbReference type="PANTHER" id="PTHR47870:SF1">
    <property type="entry name" value="CYTOCHROME C-TYPE BIOGENESIS PROTEIN CCMH"/>
    <property type="match status" value="1"/>
</dbReference>
<keyword evidence="4" id="KW-0802">TPR repeat</keyword>
<evidence type="ECO:0000313" key="8">
    <source>
        <dbReference type="Proteomes" id="UP001303946"/>
    </source>
</evidence>
<dbReference type="InterPro" id="IPR051263">
    <property type="entry name" value="C-type_cytochrome_biogenesis"/>
</dbReference>
<evidence type="ECO:0000256" key="2">
    <source>
        <dbReference type="ARBA" id="ARBA00022737"/>
    </source>
</evidence>
<dbReference type="Proteomes" id="UP001303946">
    <property type="component" value="Chromosome"/>
</dbReference>
<evidence type="ECO:0000256" key="4">
    <source>
        <dbReference type="ARBA" id="ARBA00022803"/>
    </source>
</evidence>
<dbReference type="InterPro" id="IPR011990">
    <property type="entry name" value="TPR-like_helical_dom_sf"/>
</dbReference>
<dbReference type="RefSeq" id="WP_316699111.1">
    <property type="nucleotide sequence ID" value="NZ_CP136336.1"/>
</dbReference>
<evidence type="ECO:0000256" key="1">
    <source>
        <dbReference type="ARBA" id="ARBA00004196"/>
    </source>
</evidence>
<dbReference type="Pfam" id="PF23914">
    <property type="entry name" value="TPR_CcmH_CycH"/>
    <property type="match status" value="1"/>
</dbReference>
<evidence type="ECO:0000313" key="7">
    <source>
        <dbReference type="EMBL" id="WOB06593.1"/>
    </source>
</evidence>
<dbReference type="Pfam" id="PF23892">
    <property type="entry name" value="Ig_CycH"/>
    <property type="match status" value="1"/>
</dbReference>
<reference evidence="7 8" key="1">
    <citation type="submission" date="2023-10" db="EMBL/GenBank/DDBJ databases">
        <title>Bacteria for the degradation of biodegradable plastic PBAT(Polybutylene adipate terephthalate).</title>
        <authorList>
            <person name="Weon H.-Y."/>
            <person name="Yeon J."/>
        </authorList>
    </citation>
    <scope>NUCLEOTIDE SEQUENCE [LARGE SCALE GENOMIC DNA]</scope>
    <source>
        <strain evidence="7 8">SBD 7-3</strain>
    </source>
</reference>
<dbReference type="InterPro" id="IPR017560">
    <property type="entry name" value="Cyt_c_biogenesis_CcmI"/>
</dbReference>
<dbReference type="NCBIfam" id="TIGR03142">
    <property type="entry name" value="cytochro_ccmI"/>
    <property type="match status" value="1"/>
</dbReference>
<keyword evidence="3" id="KW-0201">Cytochrome c-type biogenesis</keyword>
<sequence>MGGFVLAAALLVAVTLVVLLRPWNRKPKAAAGSTSDVNAGIYRDQLAELDRDLAAGTLSAEDHAQARAELQRRLLDDVSATDTPAVTTGGMKHTVLVLALTLPLAAAGLYTWLGTPAALDPLARAAPTQQNVEKMVADLAARMEKNPDPRGFVVLARSYRAMGRLPEAEAAFERIGPALQENATLLAEYADVLASRAMGNLEGKPMALIDQALKLEPENPMALSLAATAAYNRSDYAQAITRWQQILRVVPPDSEDARWLNDAIAKTREQLAGVGGTAKAPAATAAATATPSPKTTAAGASVSGRVSLAPALAAKVQPGDTVFIFARNPQGSRLPLAVQRIQVSALPFSFKLDDSMAMSPEAKISGASEVRIEARVSRSGNATPQSGDLIGASATVKPGADKVEVVIDQVRP</sequence>
<dbReference type="Gene3D" id="1.25.40.10">
    <property type="entry name" value="Tetratricopeptide repeat domain"/>
    <property type="match status" value="1"/>
</dbReference>
<comment type="subcellular location">
    <subcellularLocation>
        <location evidence="1">Cell envelope</location>
    </subcellularLocation>
</comment>
<gene>
    <name evidence="7" type="primary">ccmI</name>
    <name evidence="7" type="ORF">RXV79_16870</name>
</gene>
<evidence type="ECO:0000256" key="3">
    <source>
        <dbReference type="ARBA" id="ARBA00022748"/>
    </source>
</evidence>
<protein>
    <submittedName>
        <fullName evidence="7">C-type cytochrome biogenesis protein CcmI</fullName>
    </submittedName>
</protein>
<dbReference type="SUPFAM" id="SSF48452">
    <property type="entry name" value="TPR-like"/>
    <property type="match status" value="1"/>
</dbReference>
<accession>A0ABZ0CP14</accession>
<feature type="domain" description="Cytochrome c-type biogenesis protein H Ig-like" evidence="5">
    <location>
        <begin position="304"/>
        <end position="408"/>
    </location>
</feature>
<keyword evidence="8" id="KW-1185">Reference proteome</keyword>
<dbReference type="EMBL" id="CP136336">
    <property type="protein sequence ID" value="WOB06593.1"/>
    <property type="molecule type" value="Genomic_DNA"/>
</dbReference>
<keyword evidence="2" id="KW-0677">Repeat</keyword>
<dbReference type="InterPro" id="IPR056412">
    <property type="entry name" value="Ig_CycH"/>
</dbReference>
<dbReference type="InterPro" id="IPR056413">
    <property type="entry name" value="TPR_CcmH_CycH"/>
</dbReference>
<organism evidence="7 8">
    <name type="scientific">Piscinibacter gummiphilus</name>
    <dbReference type="NCBI Taxonomy" id="946333"/>
    <lineage>
        <taxon>Bacteria</taxon>
        <taxon>Pseudomonadati</taxon>
        <taxon>Pseudomonadota</taxon>
        <taxon>Betaproteobacteria</taxon>
        <taxon>Burkholderiales</taxon>
        <taxon>Sphaerotilaceae</taxon>
        <taxon>Piscinibacter</taxon>
    </lineage>
</organism>
<name>A0ABZ0CP14_9BURK</name>
<proteinExistence type="predicted"/>
<feature type="domain" description="Cytochrome c-type biogenesis protein H TPR" evidence="6">
    <location>
        <begin position="125"/>
        <end position="255"/>
    </location>
</feature>
<evidence type="ECO:0000259" key="5">
    <source>
        <dbReference type="Pfam" id="PF23892"/>
    </source>
</evidence>